<feature type="compositionally biased region" description="Acidic residues" evidence="1">
    <location>
        <begin position="133"/>
        <end position="143"/>
    </location>
</feature>
<dbReference type="AlphaFoldDB" id="A0A934RRF3"/>
<protein>
    <submittedName>
        <fullName evidence="2">Uncharacterized protein</fullName>
    </submittedName>
</protein>
<accession>A0A934RRF3</accession>
<reference evidence="2" key="1">
    <citation type="submission" date="2021-01" db="EMBL/GenBank/DDBJ databases">
        <title>Modified the classification status of verrucomicrobia.</title>
        <authorList>
            <person name="Feng X."/>
        </authorList>
    </citation>
    <scope>NUCLEOTIDE SEQUENCE</scope>
    <source>
        <strain evidence="2">KCTC 13126</strain>
    </source>
</reference>
<dbReference type="RefSeq" id="WP_200354392.1">
    <property type="nucleotide sequence ID" value="NZ_JAENIL010000007.1"/>
</dbReference>
<comment type="caution">
    <text evidence="2">The sequence shown here is derived from an EMBL/GenBank/DDBJ whole genome shotgun (WGS) entry which is preliminary data.</text>
</comment>
<name>A0A934RRF3_9BACT</name>
<proteinExistence type="predicted"/>
<evidence type="ECO:0000313" key="3">
    <source>
        <dbReference type="Proteomes" id="UP000617628"/>
    </source>
</evidence>
<dbReference type="Proteomes" id="UP000617628">
    <property type="component" value="Unassembled WGS sequence"/>
</dbReference>
<gene>
    <name evidence="2" type="ORF">JIN87_04805</name>
</gene>
<organism evidence="2 3">
    <name type="scientific">Pelagicoccus mobilis</name>
    <dbReference type="NCBI Taxonomy" id="415221"/>
    <lineage>
        <taxon>Bacteria</taxon>
        <taxon>Pseudomonadati</taxon>
        <taxon>Verrucomicrobiota</taxon>
        <taxon>Opitutia</taxon>
        <taxon>Puniceicoccales</taxon>
        <taxon>Pelagicoccaceae</taxon>
        <taxon>Pelagicoccus</taxon>
    </lineage>
</organism>
<evidence type="ECO:0000313" key="2">
    <source>
        <dbReference type="EMBL" id="MBK1876175.1"/>
    </source>
</evidence>
<dbReference type="EMBL" id="JAENIL010000007">
    <property type="protein sequence ID" value="MBK1876175.1"/>
    <property type="molecule type" value="Genomic_DNA"/>
</dbReference>
<keyword evidence="3" id="KW-1185">Reference proteome</keyword>
<sequence>MPIYEFYCPENNTTYSFLAKSLSYGDKTPRCPENAEYTMQKKVSSFAFVGNAKDPADADALDDMDDAKMERVMAELERDMAGMDEDNPDPKQMAHLMRKMTDLTGEKMPEEMNEMIGRLEAGEDPEALEDEFGDALDGMDDLGGEGGDSSAAGKIRRLRRRLLGSKKDPNLYDMSEYCD</sequence>
<feature type="region of interest" description="Disordered" evidence="1">
    <location>
        <begin position="133"/>
        <end position="153"/>
    </location>
</feature>
<evidence type="ECO:0000256" key="1">
    <source>
        <dbReference type="SAM" id="MobiDB-lite"/>
    </source>
</evidence>